<dbReference type="GO" id="GO:0004519">
    <property type="term" value="F:endonuclease activity"/>
    <property type="evidence" value="ECO:0007669"/>
    <property type="project" value="UniProtKB-KW"/>
</dbReference>
<evidence type="ECO:0000256" key="5">
    <source>
        <dbReference type="ARBA" id="ARBA00022801"/>
    </source>
</evidence>
<keyword evidence="4" id="KW-0255">Endonuclease</keyword>
<dbReference type="VEuPathDB" id="MicrosporidiaDB:AAJ76_2360001836"/>
<protein>
    <submittedName>
        <fullName evidence="8">Pol polyprotein</fullName>
    </submittedName>
</protein>
<keyword evidence="6" id="KW-0695">RNA-directed DNA polymerase</keyword>
<accession>A0A0F9WKZ6</accession>
<reference evidence="8 9" key="1">
    <citation type="journal article" date="2015" name="Environ. Microbiol.">
        <title>Genome analyses suggest the presence of polyploidy and recent human-driven expansions in eight global populations of the honeybee pathogen Nosema ceranae.</title>
        <authorList>
            <person name="Pelin A."/>
            <person name="Selman M."/>
            <person name="Aris-Brosou S."/>
            <person name="Farinelli L."/>
            <person name="Corradi N."/>
        </authorList>
    </citation>
    <scope>NUCLEOTIDE SEQUENCE [LARGE SCALE GENOMIC DNA]</scope>
    <source>
        <strain evidence="8 9">PA08 1199</strain>
    </source>
</reference>
<evidence type="ECO:0000256" key="6">
    <source>
        <dbReference type="ARBA" id="ARBA00022918"/>
    </source>
</evidence>
<dbReference type="Proteomes" id="UP000034350">
    <property type="component" value="Unassembled WGS sequence"/>
</dbReference>
<sequence>MCGVLYQEDRIIGYFSKKLSQSEINYTIMEIEYLSIVSSMIHFKKVIQGSYAEIKTDSKNRVLGSKNETSRIKIWMLNMNKFDYNILHVDGKDNIVADNLSGCYLINNEKDNNGYIKIIKLLQ</sequence>
<dbReference type="Pfam" id="PF17917">
    <property type="entry name" value="RT_RNaseH"/>
    <property type="match status" value="1"/>
</dbReference>
<keyword evidence="9" id="KW-1185">Reference proteome</keyword>
<dbReference type="RefSeq" id="XP_024329520.1">
    <property type="nucleotide sequence ID" value="XM_024474731.1"/>
</dbReference>
<dbReference type="GO" id="GO:0016787">
    <property type="term" value="F:hydrolase activity"/>
    <property type="evidence" value="ECO:0007669"/>
    <property type="project" value="UniProtKB-KW"/>
</dbReference>
<evidence type="ECO:0000256" key="1">
    <source>
        <dbReference type="ARBA" id="ARBA00022679"/>
    </source>
</evidence>
<comment type="caution">
    <text evidence="8">The sequence shown here is derived from an EMBL/GenBank/DDBJ whole genome shotgun (WGS) entry which is preliminary data.</text>
</comment>
<keyword evidence="2" id="KW-0548">Nucleotidyltransferase</keyword>
<dbReference type="InterPro" id="IPR043502">
    <property type="entry name" value="DNA/RNA_pol_sf"/>
</dbReference>
<evidence type="ECO:0000256" key="4">
    <source>
        <dbReference type="ARBA" id="ARBA00022759"/>
    </source>
</evidence>
<evidence type="ECO:0000313" key="9">
    <source>
        <dbReference type="Proteomes" id="UP000034350"/>
    </source>
</evidence>
<dbReference type="SUPFAM" id="SSF56672">
    <property type="entry name" value="DNA/RNA polymerases"/>
    <property type="match status" value="1"/>
</dbReference>
<feature type="domain" description="Reverse transcriptase RNase H-like" evidence="7">
    <location>
        <begin position="2"/>
        <end position="82"/>
    </location>
</feature>
<evidence type="ECO:0000256" key="3">
    <source>
        <dbReference type="ARBA" id="ARBA00022722"/>
    </source>
</evidence>
<keyword evidence="3" id="KW-0540">Nuclease</keyword>
<gene>
    <name evidence="8" type="ORF">AAJ76_2360001836</name>
</gene>
<dbReference type="InterPro" id="IPR050951">
    <property type="entry name" value="Retrovirus_Pol_polyprotein"/>
</dbReference>
<dbReference type="InterPro" id="IPR041373">
    <property type="entry name" value="RT_RNaseH"/>
</dbReference>
<dbReference type="VEuPathDB" id="MicrosporidiaDB:G9O61_00g015080"/>
<dbReference type="GeneID" id="36319658"/>
<name>A0A0F9WKZ6_9MICR</name>
<evidence type="ECO:0000256" key="2">
    <source>
        <dbReference type="ARBA" id="ARBA00022695"/>
    </source>
</evidence>
<dbReference type="VEuPathDB" id="MicrosporidiaDB:NCER_102087"/>
<dbReference type="GO" id="GO:0003964">
    <property type="term" value="F:RNA-directed DNA polymerase activity"/>
    <property type="evidence" value="ECO:0007669"/>
    <property type="project" value="UniProtKB-KW"/>
</dbReference>
<keyword evidence="1" id="KW-0808">Transferase</keyword>
<dbReference type="AlphaFoldDB" id="A0A0F9WKZ6"/>
<dbReference type="OrthoDB" id="2195384at2759"/>
<evidence type="ECO:0000313" key="8">
    <source>
        <dbReference type="EMBL" id="KKO73778.1"/>
    </source>
</evidence>
<proteinExistence type="predicted"/>
<keyword evidence="5" id="KW-0378">Hydrolase</keyword>
<dbReference type="EMBL" id="JPQZ01000236">
    <property type="protein sequence ID" value="KKO73778.1"/>
    <property type="molecule type" value="Genomic_DNA"/>
</dbReference>
<evidence type="ECO:0000259" key="7">
    <source>
        <dbReference type="Pfam" id="PF17917"/>
    </source>
</evidence>
<dbReference type="VEuPathDB" id="MicrosporidiaDB:G9O61_00g018350"/>
<dbReference type="PANTHER" id="PTHR37984:SF5">
    <property type="entry name" value="PROTEIN NYNRIN-LIKE"/>
    <property type="match status" value="1"/>
</dbReference>
<organism evidence="8 9">
    <name type="scientific">Vairimorpha ceranae</name>
    <dbReference type="NCBI Taxonomy" id="40302"/>
    <lineage>
        <taxon>Eukaryota</taxon>
        <taxon>Fungi</taxon>
        <taxon>Fungi incertae sedis</taxon>
        <taxon>Microsporidia</taxon>
        <taxon>Nosematidae</taxon>
        <taxon>Vairimorpha</taxon>
    </lineage>
</organism>
<dbReference type="PANTHER" id="PTHR37984">
    <property type="entry name" value="PROTEIN CBG26694"/>
    <property type="match status" value="1"/>
</dbReference>